<feature type="compositionally biased region" description="Polar residues" evidence="5">
    <location>
        <begin position="287"/>
        <end position="310"/>
    </location>
</feature>
<dbReference type="InterPro" id="IPR037682">
    <property type="entry name" value="TonB_C"/>
</dbReference>
<feature type="signal peptide" evidence="6">
    <location>
        <begin position="1"/>
        <end position="20"/>
    </location>
</feature>
<dbReference type="SUPFAM" id="SSF74653">
    <property type="entry name" value="TolA/TonB C-terminal domain"/>
    <property type="match status" value="1"/>
</dbReference>
<protein>
    <submittedName>
        <fullName evidence="8">Outer membrane transport energization protein TonB</fullName>
    </submittedName>
</protein>
<keyword evidence="6" id="KW-0732">Signal</keyword>
<feature type="compositionally biased region" description="Low complexity" evidence="5">
    <location>
        <begin position="120"/>
        <end position="131"/>
    </location>
</feature>
<dbReference type="PROSITE" id="PS52015">
    <property type="entry name" value="TONB_CTD"/>
    <property type="match status" value="1"/>
</dbReference>
<feature type="compositionally biased region" description="Low complexity" evidence="5">
    <location>
        <begin position="207"/>
        <end position="229"/>
    </location>
</feature>
<keyword evidence="2" id="KW-0812">Transmembrane</keyword>
<dbReference type="InterPro" id="IPR006260">
    <property type="entry name" value="TonB/TolA_C"/>
</dbReference>
<gene>
    <name evidence="8" type="ORF">SAMN05444340_11334</name>
</gene>
<evidence type="ECO:0000256" key="5">
    <source>
        <dbReference type="SAM" id="MobiDB-lite"/>
    </source>
</evidence>
<keyword evidence="3" id="KW-1133">Transmembrane helix</keyword>
<keyword evidence="9" id="KW-1185">Reference proteome</keyword>
<dbReference type="GO" id="GO:0016020">
    <property type="term" value="C:membrane"/>
    <property type="evidence" value="ECO:0007669"/>
    <property type="project" value="UniProtKB-SubCell"/>
</dbReference>
<evidence type="ECO:0000313" key="8">
    <source>
        <dbReference type="EMBL" id="SDY64253.1"/>
    </source>
</evidence>
<feature type="compositionally biased region" description="Basic and acidic residues" evidence="5">
    <location>
        <begin position="74"/>
        <end position="95"/>
    </location>
</feature>
<feature type="region of interest" description="Disordered" evidence="5">
    <location>
        <begin position="160"/>
        <end position="312"/>
    </location>
</feature>
<feature type="region of interest" description="Disordered" evidence="5">
    <location>
        <begin position="62"/>
        <end position="145"/>
    </location>
</feature>
<dbReference type="Gene3D" id="3.30.1150.10">
    <property type="match status" value="1"/>
</dbReference>
<dbReference type="STRING" id="321339.SAMN05444340_11334"/>
<dbReference type="Pfam" id="PF03544">
    <property type="entry name" value="TonB_C"/>
    <property type="match status" value="1"/>
</dbReference>
<evidence type="ECO:0000256" key="2">
    <source>
        <dbReference type="ARBA" id="ARBA00022692"/>
    </source>
</evidence>
<name>A0A1H3LIN6_9RHOB</name>
<evidence type="ECO:0000259" key="7">
    <source>
        <dbReference type="PROSITE" id="PS52015"/>
    </source>
</evidence>
<dbReference type="NCBIfam" id="TIGR01352">
    <property type="entry name" value="tonB_Cterm"/>
    <property type="match status" value="1"/>
</dbReference>
<keyword evidence="4" id="KW-0472">Membrane</keyword>
<reference evidence="8 9" key="1">
    <citation type="submission" date="2016-10" db="EMBL/GenBank/DDBJ databases">
        <authorList>
            <person name="de Groot N.N."/>
        </authorList>
    </citation>
    <scope>NUCLEOTIDE SEQUENCE [LARGE SCALE GENOMIC DNA]</scope>
    <source>
        <strain evidence="8 9">DSM 26880</strain>
    </source>
</reference>
<feature type="compositionally biased region" description="Low complexity" evidence="5">
    <location>
        <begin position="186"/>
        <end position="199"/>
    </location>
</feature>
<feature type="chain" id="PRO_5011661959" evidence="6">
    <location>
        <begin position="21"/>
        <end position="389"/>
    </location>
</feature>
<comment type="subcellular location">
    <subcellularLocation>
        <location evidence="1">Membrane</location>
        <topology evidence="1">Single-pass membrane protein</topology>
    </subcellularLocation>
</comment>
<dbReference type="Proteomes" id="UP000199286">
    <property type="component" value="Unassembled WGS sequence"/>
</dbReference>
<evidence type="ECO:0000256" key="6">
    <source>
        <dbReference type="SAM" id="SignalP"/>
    </source>
</evidence>
<evidence type="ECO:0000313" key="9">
    <source>
        <dbReference type="Proteomes" id="UP000199286"/>
    </source>
</evidence>
<organism evidence="8 9">
    <name type="scientific">Citreimonas salinaria</name>
    <dbReference type="NCBI Taxonomy" id="321339"/>
    <lineage>
        <taxon>Bacteria</taxon>
        <taxon>Pseudomonadati</taxon>
        <taxon>Pseudomonadota</taxon>
        <taxon>Alphaproteobacteria</taxon>
        <taxon>Rhodobacterales</taxon>
        <taxon>Roseobacteraceae</taxon>
        <taxon>Citreimonas</taxon>
    </lineage>
</organism>
<feature type="domain" description="TonB C-terminal" evidence="7">
    <location>
        <begin position="303"/>
        <end position="389"/>
    </location>
</feature>
<proteinExistence type="predicted"/>
<dbReference type="EMBL" id="FNPF01000013">
    <property type="protein sequence ID" value="SDY64253.1"/>
    <property type="molecule type" value="Genomic_DNA"/>
</dbReference>
<evidence type="ECO:0000256" key="3">
    <source>
        <dbReference type="ARBA" id="ARBA00022989"/>
    </source>
</evidence>
<dbReference type="GO" id="GO:0055085">
    <property type="term" value="P:transmembrane transport"/>
    <property type="evidence" value="ECO:0007669"/>
    <property type="project" value="InterPro"/>
</dbReference>
<evidence type="ECO:0000256" key="4">
    <source>
        <dbReference type="ARBA" id="ARBA00023136"/>
    </source>
</evidence>
<evidence type="ECO:0000256" key="1">
    <source>
        <dbReference type="ARBA" id="ARBA00004167"/>
    </source>
</evidence>
<sequence>MASSKAAKLAALVVAGAVHAGIAWALYGAEEPEIYGAQGGQAARTGSFADLVQGTIAAESAAEVADPVAPQAVEAEHSPDDTPQRRPDAVERPEAEPVPQTVPAPTEPSMSARPAAVVQPERTAAPARSAPAPEPTPETTPRRDALAALLPQRADGLVAVVAEPAAPEEPEAVQAPAPETDRPEMVQPVAPELLAPVVPEDAEPAEVAEAAPETIEAADPDSAAPPRSLRPARRSAEFEERQQAAPQSRRQQTAQPQRQPAPEREAQRGNADQNVRSGAATGRSEAQARQQGTRKGTAQQAGNAAASNYPGQVMAQINRVGRPRMNHRGRSRVSFTISSAGGLAGLSIARSSGTSALDRAALKIIQRAAPFPPPPPGATRSYAIWIEFR</sequence>
<feature type="compositionally biased region" description="Low complexity" evidence="5">
    <location>
        <begin position="243"/>
        <end position="260"/>
    </location>
</feature>
<dbReference type="AlphaFoldDB" id="A0A1H3LIN6"/>
<accession>A0A1H3LIN6</accession>